<dbReference type="PANTHER" id="PTHR11732">
    <property type="entry name" value="ALDO/KETO REDUCTASE"/>
    <property type="match status" value="1"/>
</dbReference>
<dbReference type="OrthoDB" id="416253at2759"/>
<dbReference type="EMBL" id="SMOL01000361">
    <property type="protein sequence ID" value="KAB2620118.1"/>
    <property type="molecule type" value="Genomic_DNA"/>
</dbReference>
<dbReference type="AlphaFoldDB" id="A0A5N5GXP8"/>
<dbReference type="Gene3D" id="3.20.20.100">
    <property type="entry name" value="NADP-dependent oxidoreductase domain"/>
    <property type="match status" value="1"/>
</dbReference>
<dbReference type="SUPFAM" id="SSF51430">
    <property type="entry name" value="NAD(P)-linked oxidoreductase"/>
    <property type="match status" value="1"/>
</dbReference>
<evidence type="ECO:0000259" key="1">
    <source>
        <dbReference type="Pfam" id="PF00248"/>
    </source>
</evidence>
<name>A0A5N5GXP8_9ROSA</name>
<evidence type="ECO:0000313" key="3">
    <source>
        <dbReference type="Proteomes" id="UP000327157"/>
    </source>
</evidence>
<dbReference type="InterPro" id="IPR020471">
    <property type="entry name" value="AKR"/>
</dbReference>
<dbReference type="PRINTS" id="PR00069">
    <property type="entry name" value="ALDKETRDTASE"/>
</dbReference>
<dbReference type="Pfam" id="PF00248">
    <property type="entry name" value="Aldo_ket_red"/>
    <property type="match status" value="1"/>
</dbReference>
<protein>
    <submittedName>
        <fullName evidence="2">Non-functional NADPH-dependent codeinone reductase 2-like</fullName>
    </submittedName>
</protein>
<dbReference type="InterPro" id="IPR023210">
    <property type="entry name" value="NADP_OxRdtase_dom"/>
</dbReference>
<proteinExistence type="predicted"/>
<dbReference type="PROSITE" id="PS00062">
    <property type="entry name" value="ALDOKETO_REDUCTASE_2"/>
    <property type="match status" value="1"/>
</dbReference>
<dbReference type="InterPro" id="IPR018170">
    <property type="entry name" value="Aldo/ket_reductase_CS"/>
</dbReference>
<reference evidence="2 3" key="2">
    <citation type="submission" date="2019-11" db="EMBL/GenBank/DDBJ databases">
        <title>A de novo genome assembly of a pear dwarfing rootstock.</title>
        <authorList>
            <person name="Wang F."/>
            <person name="Wang J."/>
            <person name="Li S."/>
            <person name="Zhang Y."/>
            <person name="Fang M."/>
            <person name="Ma L."/>
            <person name="Zhao Y."/>
            <person name="Jiang S."/>
        </authorList>
    </citation>
    <scope>NUCLEOTIDE SEQUENCE [LARGE SCALE GENOMIC DNA]</scope>
    <source>
        <strain evidence="2">S2</strain>
        <tissue evidence="2">Leaf</tissue>
    </source>
</reference>
<dbReference type="Proteomes" id="UP000327157">
    <property type="component" value="Unassembled WGS sequence"/>
</dbReference>
<reference evidence="2 3" key="1">
    <citation type="submission" date="2019-09" db="EMBL/GenBank/DDBJ databases">
        <authorList>
            <person name="Ou C."/>
        </authorList>
    </citation>
    <scope>NUCLEOTIDE SEQUENCE [LARGE SCALE GENOMIC DNA]</scope>
    <source>
        <strain evidence="2">S2</strain>
        <tissue evidence="2">Leaf</tissue>
    </source>
</reference>
<dbReference type="GO" id="GO:0016491">
    <property type="term" value="F:oxidoreductase activity"/>
    <property type="evidence" value="ECO:0007669"/>
    <property type="project" value="InterPro"/>
</dbReference>
<accession>A0A5N5GXP8</accession>
<gene>
    <name evidence="2" type="ORF">D8674_037078</name>
</gene>
<evidence type="ECO:0000313" key="2">
    <source>
        <dbReference type="EMBL" id="KAB2620118.1"/>
    </source>
</evidence>
<keyword evidence="3" id="KW-1185">Reference proteome</keyword>
<comment type="caution">
    <text evidence="2">The sequence shown here is derived from an EMBL/GenBank/DDBJ whole genome shotgun (WGS) entry which is preliminary data.</text>
</comment>
<organism evidence="2 3">
    <name type="scientific">Pyrus ussuriensis x Pyrus communis</name>
    <dbReference type="NCBI Taxonomy" id="2448454"/>
    <lineage>
        <taxon>Eukaryota</taxon>
        <taxon>Viridiplantae</taxon>
        <taxon>Streptophyta</taxon>
        <taxon>Embryophyta</taxon>
        <taxon>Tracheophyta</taxon>
        <taxon>Spermatophyta</taxon>
        <taxon>Magnoliopsida</taxon>
        <taxon>eudicotyledons</taxon>
        <taxon>Gunneridae</taxon>
        <taxon>Pentapetalae</taxon>
        <taxon>rosids</taxon>
        <taxon>fabids</taxon>
        <taxon>Rosales</taxon>
        <taxon>Rosaceae</taxon>
        <taxon>Amygdaloideae</taxon>
        <taxon>Maleae</taxon>
        <taxon>Pyrus</taxon>
    </lineage>
</organism>
<sequence length="137" mass="15845">MQIYNVIGKNQTKRTSHHAPMNLGLEYLDLYLIHFPVSLKPGSEYPFNQEEEDLLPMDFRSIWETMEECLTKFIGVSNFSCKKLEILLSTAEIPPVVNQVEMNPVWQQKKLMEFCESKGIVITATFHWGELEHLGGQ</sequence>
<feature type="domain" description="NADP-dependent oxidoreductase" evidence="1">
    <location>
        <begin position="22"/>
        <end position="124"/>
    </location>
</feature>
<dbReference type="InterPro" id="IPR036812">
    <property type="entry name" value="NAD(P)_OxRdtase_dom_sf"/>
</dbReference>